<dbReference type="KEGG" id="eaj:Q3M24_14430"/>
<protein>
    <submittedName>
        <fullName evidence="2">DUF4198 domain-containing protein</fullName>
    </submittedName>
</protein>
<dbReference type="InterPro" id="IPR019613">
    <property type="entry name" value="DUF4198"/>
</dbReference>
<reference evidence="2" key="1">
    <citation type="journal article" date="2024" name="Syst. Appl. Microbiol.">
        <title>First single-strain enrichments of Electrothrix cable bacteria, description of E. aestuarii sp. nov. and E. rattekaaiensis sp. nov., and proposal of a cable bacteria taxonomy following the rules of the SeqCode.</title>
        <authorList>
            <person name="Plum-Jensen L.E."/>
            <person name="Schramm A."/>
            <person name="Marshall I.P.G."/>
        </authorList>
    </citation>
    <scope>NUCLEOTIDE SEQUENCE</scope>
    <source>
        <strain evidence="2">Rat1</strain>
    </source>
</reference>
<dbReference type="SUPFAM" id="SSF49482">
    <property type="entry name" value="Aromatic compound dioxygenase"/>
    <property type="match status" value="1"/>
</dbReference>
<dbReference type="GO" id="GO:0005506">
    <property type="term" value="F:iron ion binding"/>
    <property type="evidence" value="ECO:0007669"/>
    <property type="project" value="InterPro"/>
</dbReference>
<accession>A0AAU8LQD7</accession>
<dbReference type="PROSITE" id="PS51257">
    <property type="entry name" value="PROKAR_LIPOPROTEIN"/>
    <property type="match status" value="1"/>
</dbReference>
<organism evidence="2">
    <name type="scientific">Candidatus Electrothrix aestuarii</name>
    <dbReference type="NCBI Taxonomy" id="3062594"/>
    <lineage>
        <taxon>Bacteria</taxon>
        <taxon>Pseudomonadati</taxon>
        <taxon>Thermodesulfobacteriota</taxon>
        <taxon>Desulfobulbia</taxon>
        <taxon>Desulfobulbales</taxon>
        <taxon>Desulfobulbaceae</taxon>
        <taxon>Candidatus Electrothrix</taxon>
    </lineage>
</organism>
<dbReference type="GO" id="GO:0016702">
    <property type="term" value="F:oxidoreductase activity, acting on single donors with incorporation of molecular oxygen, incorporation of two atoms of oxygen"/>
    <property type="evidence" value="ECO:0007669"/>
    <property type="project" value="InterPro"/>
</dbReference>
<name>A0AAU8LQD7_9BACT</name>
<proteinExistence type="predicted"/>
<evidence type="ECO:0000256" key="1">
    <source>
        <dbReference type="SAM" id="SignalP"/>
    </source>
</evidence>
<reference evidence="2" key="2">
    <citation type="submission" date="2024-06" db="EMBL/GenBank/DDBJ databases">
        <authorList>
            <person name="Plum-Jensen L.E."/>
            <person name="Schramm A."/>
            <person name="Marshall I.P.G."/>
        </authorList>
    </citation>
    <scope>NUCLEOTIDE SEQUENCE</scope>
    <source>
        <strain evidence="2">Rat1</strain>
    </source>
</reference>
<keyword evidence="1" id="KW-0732">Signal</keyword>
<evidence type="ECO:0000313" key="2">
    <source>
        <dbReference type="EMBL" id="XCN71508.1"/>
    </source>
</evidence>
<dbReference type="Pfam" id="PF10670">
    <property type="entry name" value="DUF4198"/>
    <property type="match status" value="1"/>
</dbReference>
<gene>
    <name evidence="2" type="ORF">Q3M24_14430</name>
</gene>
<dbReference type="AlphaFoldDB" id="A0AAU8LQD7"/>
<sequence>MKIKAVAATALFLACMTGEALAHFGMVIPSENILEPKKKSVELDLSFSHPFEMIGMDLVKPKAFFMMAGDKKTDLLPALKESKVMDHAAWTTEVAIKRPGVYTFVMEPTPYWEPAEDVSIIHYTKTLIAAFGDDQGWDEPVGIATEIVPLTRPFGNYAGNSFSGQVLLKGKPVPGAEVEVELYNKDKKFKAPSDYHVTQVVKADENGVFTFACPQPGWWGFAALNEADYTIKDPEGNEKGVELGAVLWTYLDSYKK</sequence>
<dbReference type="EMBL" id="CP159373">
    <property type="protein sequence ID" value="XCN71508.1"/>
    <property type="molecule type" value="Genomic_DNA"/>
</dbReference>
<feature type="signal peptide" evidence="1">
    <location>
        <begin position="1"/>
        <end position="22"/>
    </location>
</feature>
<feature type="chain" id="PRO_5043549312" evidence="1">
    <location>
        <begin position="23"/>
        <end position="256"/>
    </location>
</feature>
<dbReference type="InterPro" id="IPR015889">
    <property type="entry name" value="Intradiol_dOase_core"/>
</dbReference>